<organism evidence="5 6">
    <name type="scientific">Rhodovulum marinum</name>
    <dbReference type="NCBI Taxonomy" id="320662"/>
    <lineage>
        <taxon>Bacteria</taxon>
        <taxon>Pseudomonadati</taxon>
        <taxon>Pseudomonadota</taxon>
        <taxon>Alphaproteobacteria</taxon>
        <taxon>Rhodobacterales</taxon>
        <taxon>Paracoccaceae</taxon>
        <taxon>Rhodovulum</taxon>
    </lineage>
</organism>
<keyword evidence="3" id="KW-1133">Transmembrane helix</keyword>
<dbReference type="AlphaFoldDB" id="A0A4R2PTE6"/>
<keyword evidence="2" id="KW-0270">Exopolysaccharide synthesis</keyword>
<comment type="caution">
    <text evidence="5">The sequence shown here is derived from an EMBL/GenBank/DDBJ whole genome shotgun (WGS) entry which is preliminary data.</text>
</comment>
<dbReference type="GO" id="GO:0016780">
    <property type="term" value="F:phosphotransferase activity, for other substituted phosphate groups"/>
    <property type="evidence" value="ECO:0007669"/>
    <property type="project" value="TreeGrafter"/>
</dbReference>
<keyword evidence="3" id="KW-0472">Membrane</keyword>
<feature type="transmembrane region" description="Helical" evidence="3">
    <location>
        <begin position="45"/>
        <end position="65"/>
    </location>
</feature>
<proteinExistence type="inferred from homology"/>
<dbReference type="Proteomes" id="UP000294835">
    <property type="component" value="Unassembled WGS sequence"/>
</dbReference>
<evidence type="ECO:0000313" key="5">
    <source>
        <dbReference type="EMBL" id="TCP39272.1"/>
    </source>
</evidence>
<keyword evidence="6" id="KW-1185">Reference proteome</keyword>
<evidence type="ECO:0000256" key="1">
    <source>
        <dbReference type="ARBA" id="ARBA00006464"/>
    </source>
</evidence>
<dbReference type="InterPro" id="IPR003362">
    <property type="entry name" value="Bact_transf"/>
</dbReference>
<evidence type="ECO:0000259" key="4">
    <source>
        <dbReference type="Pfam" id="PF02397"/>
    </source>
</evidence>
<comment type="similarity">
    <text evidence="1">Belongs to the bacterial sugar transferase family.</text>
</comment>
<gene>
    <name evidence="5" type="ORF">EV662_11349</name>
</gene>
<keyword evidence="3" id="KW-0812">Transmembrane</keyword>
<sequence length="224" mass="26052">MSFDGYSHLDLRYADVPRVQRPAPIARWSPRYRVFKFAFDKGMSIAAMPIILGVAVVLLLLNPFLNPGPLFFRQERMGLGGQKFLMWKFRTMLPSNTVVRHHNEPLEEDRITPLGRFLRKTRLDELPNFFNVLRGEMSVIGPRPDAWSHARSYVGTVPHYQLRFRVRPGITGLAQIHAGYADCDHAIRRKARFDRLYVSRSRIKMELHIIWHTVRVMLTGWGAK</sequence>
<accession>A0A4R2PTE6</accession>
<dbReference type="GO" id="GO:0000271">
    <property type="term" value="P:polysaccharide biosynthetic process"/>
    <property type="evidence" value="ECO:0007669"/>
    <property type="project" value="UniProtKB-KW"/>
</dbReference>
<evidence type="ECO:0000313" key="6">
    <source>
        <dbReference type="Proteomes" id="UP000294835"/>
    </source>
</evidence>
<keyword evidence="5" id="KW-0808">Transferase</keyword>
<protein>
    <submittedName>
        <fullName evidence="5">Lipopolysaccharide/colanic/teichoic acid biosynthesis glycosyltransferase</fullName>
    </submittedName>
</protein>
<dbReference type="PANTHER" id="PTHR30576:SF0">
    <property type="entry name" value="UNDECAPRENYL-PHOSPHATE N-ACETYLGALACTOSAMINYL 1-PHOSPHATE TRANSFERASE-RELATED"/>
    <property type="match status" value="1"/>
</dbReference>
<evidence type="ECO:0000256" key="2">
    <source>
        <dbReference type="ARBA" id="ARBA00023169"/>
    </source>
</evidence>
<evidence type="ECO:0000256" key="3">
    <source>
        <dbReference type="SAM" id="Phobius"/>
    </source>
</evidence>
<dbReference type="EMBL" id="SLXP01000013">
    <property type="protein sequence ID" value="TCP39272.1"/>
    <property type="molecule type" value="Genomic_DNA"/>
</dbReference>
<name>A0A4R2PTE6_9RHOB</name>
<reference evidence="5 6" key="1">
    <citation type="submission" date="2019-03" db="EMBL/GenBank/DDBJ databases">
        <title>Genomic Encyclopedia of Type Strains, Phase IV (KMG-IV): sequencing the most valuable type-strain genomes for metagenomic binning, comparative biology and taxonomic classification.</title>
        <authorList>
            <person name="Goeker M."/>
        </authorList>
    </citation>
    <scope>NUCLEOTIDE SEQUENCE [LARGE SCALE GENOMIC DNA]</scope>
    <source>
        <strain evidence="5 6">DSM 18063</strain>
    </source>
</reference>
<dbReference type="OrthoDB" id="9808602at2"/>
<feature type="domain" description="Bacterial sugar transferase" evidence="4">
    <location>
        <begin position="36"/>
        <end position="218"/>
    </location>
</feature>
<dbReference type="PANTHER" id="PTHR30576">
    <property type="entry name" value="COLANIC BIOSYNTHESIS UDP-GLUCOSE LIPID CARRIER TRANSFERASE"/>
    <property type="match status" value="1"/>
</dbReference>
<dbReference type="Pfam" id="PF02397">
    <property type="entry name" value="Bac_transf"/>
    <property type="match status" value="1"/>
</dbReference>
<dbReference type="RefSeq" id="WP_132464788.1">
    <property type="nucleotide sequence ID" value="NZ_SLXP01000013.1"/>
</dbReference>